<evidence type="ECO:0000313" key="2">
    <source>
        <dbReference type="Proteomes" id="UP000828941"/>
    </source>
</evidence>
<evidence type="ECO:0000313" key="1">
    <source>
        <dbReference type="EMBL" id="KAI4334608.1"/>
    </source>
</evidence>
<reference evidence="1 2" key="1">
    <citation type="journal article" date="2022" name="DNA Res.">
        <title>Chromosomal-level genome assembly of the orchid tree Bauhinia variegata (Leguminosae; Cercidoideae) supports the allotetraploid origin hypothesis of Bauhinia.</title>
        <authorList>
            <person name="Zhong Y."/>
            <person name="Chen Y."/>
            <person name="Zheng D."/>
            <person name="Pang J."/>
            <person name="Liu Y."/>
            <person name="Luo S."/>
            <person name="Meng S."/>
            <person name="Qian L."/>
            <person name="Wei D."/>
            <person name="Dai S."/>
            <person name="Zhou R."/>
        </authorList>
    </citation>
    <scope>NUCLEOTIDE SEQUENCE [LARGE SCALE GENOMIC DNA]</scope>
    <source>
        <strain evidence="1">BV-YZ2020</strain>
    </source>
</reference>
<protein>
    <submittedName>
        <fullName evidence="1">Uncharacterized protein</fullName>
    </submittedName>
</protein>
<sequence>MAFSSTWIEDINSQPRQTGQLCCLRKEVGNFGSQVSGEESIDLDRCFNEKELSSDTTWLLSPVERKIFSDSFNLSDNDWLASWFLAVASSHISFSTSVSFSDGFTIDTRGEEAPLLDAEGTSEKDFKYEKAAAGLECLNVNDAIAMNSPSSCSDSCWSCGFSSSTPLSTKCDSSSDISDLERASYWDSLLNVEEEDSEWILDSKPELDYIKDGFSRPSYKRSWGSVVVASVSYFPSITRVQGSRSEENSSVEHQLEDKEDINSDEPLYWPFEGKSNWNSEESWSSFSISPPKHINCFGTLTKSVEAKLLERKLEINKGCRRRLGFGSTKSGISECKQKGHDAVCRRKPESSRLRMPSKCSSKIAPSESKHDIVILRQGVVPSNQGRTSVKEDFASKKELQVGMGDFALDEQLTIETLVGLKEFDGHEGLDSDLDDDIFMLDESL</sequence>
<organism evidence="1 2">
    <name type="scientific">Bauhinia variegata</name>
    <name type="common">Purple orchid tree</name>
    <name type="synonym">Phanera variegata</name>
    <dbReference type="NCBI Taxonomy" id="167791"/>
    <lineage>
        <taxon>Eukaryota</taxon>
        <taxon>Viridiplantae</taxon>
        <taxon>Streptophyta</taxon>
        <taxon>Embryophyta</taxon>
        <taxon>Tracheophyta</taxon>
        <taxon>Spermatophyta</taxon>
        <taxon>Magnoliopsida</taxon>
        <taxon>eudicotyledons</taxon>
        <taxon>Gunneridae</taxon>
        <taxon>Pentapetalae</taxon>
        <taxon>rosids</taxon>
        <taxon>fabids</taxon>
        <taxon>Fabales</taxon>
        <taxon>Fabaceae</taxon>
        <taxon>Cercidoideae</taxon>
        <taxon>Cercideae</taxon>
        <taxon>Bauhiniinae</taxon>
        <taxon>Bauhinia</taxon>
    </lineage>
</organism>
<dbReference type="EMBL" id="CM039432">
    <property type="protein sequence ID" value="KAI4334608.1"/>
    <property type="molecule type" value="Genomic_DNA"/>
</dbReference>
<keyword evidence="2" id="KW-1185">Reference proteome</keyword>
<dbReference type="Proteomes" id="UP000828941">
    <property type="component" value="Chromosome 7"/>
</dbReference>
<comment type="caution">
    <text evidence="1">The sequence shown here is derived from an EMBL/GenBank/DDBJ whole genome shotgun (WGS) entry which is preliminary data.</text>
</comment>
<gene>
    <name evidence="1" type="ORF">L6164_019275</name>
</gene>
<proteinExistence type="predicted"/>
<name>A0ACB9NF09_BAUVA</name>
<accession>A0ACB9NF09</accession>